<dbReference type="Pfam" id="PF13439">
    <property type="entry name" value="Glyco_transf_4"/>
    <property type="match status" value="1"/>
</dbReference>
<protein>
    <submittedName>
        <fullName evidence="6">Group 1 glycosyl transferase</fullName>
    </submittedName>
</protein>
<dbReference type="Pfam" id="PF00534">
    <property type="entry name" value="Glycos_transf_1"/>
    <property type="match status" value="1"/>
</dbReference>
<name>A0A554LLE7_9BACT</name>
<dbReference type="AlphaFoldDB" id="A0A554LLE7"/>
<dbReference type="InterPro" id="IPR013216">
    <property type="entry name" value="Methyltransf_11"/>
</dbReference>
<dbReference type="Pfam" id="PF08241">
    <property type="entry name" value="Methyltransf_11"/>
    <property type="match status" value="1"/>
</dbReference>
<evidence type="ECO:0000256" key="1">
    <source>
        <dbReference type="ARBA" id="ARBA00022676"/>
    </source>
</evidence>
<dbReference type="InterPro" id="IPR001296">
    <property type="entry name" value="Glyco_trans_1"/>
</dbReference>
<reference evidence="6 7" key="1">
    <citation type="submission" date="2017-07" db="EMBL/GenBank/DDBJ databases">
        <title>Mechanisms for carbon and nitrogen cycling indicate functional differentiation within the Candidate Phyla Radiation.</title>
        <authorList>
            <person name="Danczak R.E."/>
            <person name="Johnston M.D."/>
            <person name="Kenah C."/>
            <person name="Slattery M."/>
            <person name="Wrighton K.C."/>
            <person name="Wilkins M.J."/>
        </authorList>
    </citation>
    <scope>NUCLEOTIDE SEQUENCE [LARGE SCALE GENOMIC DNA]</scope>
    <source>
        <strain evidence="6">Licking1014_85</strain>
    </source>
</reference>
<accession>A0A554LLE7</accession>
<dbReference type="GO" id="GO:0008757">
    <property type="term" value="F:S-adenosylmethionine-dependent methyltransferase activity"/>
    <property type="evidence" value="ECO:0007669"/>
    <property type="project" value="InterPro"/>
</dbReference>
<keyword evidence="1" id="KW-0328">Glycosyltransferase</keyword>
<dbReference type="Gene3D" id="3.40.50.2000">
    <property type="entry name" value="Glycogen Phosphorylase B"/>
    <property type="match status" value="2"/>
</dbReference>
<evidence type="ECO:0000259" key="3">
    <source>
        <dbReference type="Pfam" id="PF00534"/>
    </source>
</evidence>
<feature type="domain" description="Methyltransferase type 11" evidence="4">
    <location>
        <begin position="393"/>
        <end position="487"/>
    </location>
</feature>
<dbReference type="CDD" id="cd02440">
    <property type="entry name" value="AdoMet_MTases"/>
    <property type="match status" value="1"/>
</dbReference>
<comment type="caution">
    <text evidence="6">The sequence shown here is derived from an EMBL/GenBank/DDBJ whole genome shotgun (WGS) entry which is preliminary data.</text>
</comment>
<dbReference type="CDD" id="cd03794">
    <property type="entry name" value="GT4_WbuB-like"/>
    <property type="match status" value="1"/>
</dbReference>
<evidence type="ECO:0000313" key="6">
    <source>
        <dbReference type="EMBL" id="TSC93687.1"/>
    </source>
</evidence>
<dbReference type="Gene3D" id="3.40.50.150">
    <property type="entry name" value="Vaccinia Virus protein VP39"/>
    <property type="match status" value="1"/>
</dbReference>
<dbReference type="SUPFAM" id="SSF53756">
    <property type="entry name" value="UDP-Glycosyltransferase/glycogen phosphorylase"/>
    <property type="match status" value="1"/>
</dbReference>
<dbReference type="Proteomes" id="UP000315589">
    <property type="component" value="Unassembled WGS sequence"/>
</dbReference>
<proteinExistence type="predicted"/>
<gene>
    <name evidence="6" type="ORF">CEN91_150</name>
</gene>
<feature type="domain" description="Glycosyl transferase family 1" evidence="3">
    <location>
        <begin position="183"/>
        <end position="351"/>
    </location>
</feature>
<dbReference type="SUPFAM" id="SSF53335">
    <property type="entry name" value="S-adenosyl-L-methionine-dependent methyltransferases"/>
    <property type="match status" value="1"/>
</dbReference>
<sequence length="602" mass="69331">MKFFYIANVRLPTEKAHGLQIMKMCESFARQGAEVELVVPWRFNPIKEDPFDYYGIERNFKIRKIIALDSVKFGKIGFLIQSFSFAKSIFFYMFFKNPDIIYSRDALPLFFLSFFKKNLFWEAHAGGFNFIVERVIKKCRGVIAISQGLKDFYISRGAIADKILVAPDGVDLQQFNVPYSMFQAREKLNLPQGKKIILYTGSFYLYDWKGIDVMLKAAEIFSNDFLFLLVGGNNKEITQTKNKHRLENVKLVSHKPHKEIPYYLKAADVLVLPNKKGDDVSEKYTSPLKLFEYMASARPIVASNLPSIREVLNGGNAVLIEPNNPKALGEGINKILENAELADRISKRAYSDAKDYTWDKRVKNILNFRKKKMKSHFDYLLEHVPNLAKLSVLDVGSGRGTFLFDVAGHGGNAIGLEINEAYIKETMDRAGQNNLSVKVVKGMAEKLSFPDAAFDFVNFALVIEHIENPNLAVKEIARVMKIGGRAYVGVPNRFGLKDAHFHLWFVNWLPRSWCNGFITLFGKHKDYNGPAGRQNLKDMHYYTFGQIKKILNDNAFEVTDIREKKIKNYFKNTLFSLPFIFFYRIYRLFFSDSFHLFLKKTR</sequence>
<dbReference type="InterPro" id="IPR029063">
    <property type="entry name" value="SAM-dependent_MTases_sf"/>
</dbReference>
<dbReference type="GO" id="GO:0016757">
    <property type="term" value="F:glycosyltransferase activity"/>
    <property type="evidence" value="ECO:0007669"/>
    <property type="project" value="UniProtKB-KW"/>
</dbReference>
<evidence type="ECO:0000259" key="5">
    <source>
        <dbReference type="Pfam" id="PF13439"/>
    </source>
</evidence>
<organism evidence="6 7">
    <name type="scientific">Candidatus Berkelbacteria bacterium Licking1014_85</name>
    <dbReference type="NCBI Taxonomy" id="2017148"/>
    <lineage>
        <taxon>Bacteria</taxon>
        <taxon>Candidatus Berkelbacteria</taxon>
    </lineage>
</organism>
<dbReference type="EMBL" id="VMGI01000014">
    <property type="protein sequence ID" value="TSC93687.1"/>
    <property type="molecule type" value="Genomic_DNA"/>
</dbReference>
<dbReference type="InterPro" id="IPR028098">
    <property type="entry name" value="Glyco_trans_4-like_N"/>
</dbReference>
<evidence type="ECO:0000259" key="4">
    <source>
        <dbReference type="Pfam" id="PF08241"/>
    </source>
</evidence>
<keyword evidence="2 6" id="KW-0808">Transferase</keyword>
<evidence type="ECO:0000313" key="7">
    <source>
        <dbReference type="Proteomes" id="UP000315589"/>
    </source>
</evidence>
<dbReference type="PANTHER" id="PTHR12526">
    <property type="entry name" value="GLYCOSYLTRANSFERASE"/>
    <property type="match status" value="1"/>
</dbReference>
<evidence type="ECO:0000256" key="2">
    <source>
        <dbReference type="ARBA" id="ARBA00022679"/>
    </source>
</evidence>
<feature type="domain" description="Glycosyltransferase subfamily 4-like N-terminal" evidence="5">
    <location>
        <begin position="21"/>
        <end position="173"/>
    </location>
</feature>
<dbReference type="PANTHER" id="PTHR12526:SF629">
    <property type="entry name" value="TEICHURONIC ACID BIOSYNTHESIS GLYCOSYLTRANSFERASE TUAH-RELATED"/>
    <property type="match status" value="1"/>
</dbReference>